<keyword evidence="2" id="KW-0547">Nucleotide-binding</keyword>
<gene>
    <name evidence="7" type="ORF">SAMN05444167_2477</name>
</gene>
<keyword evidence="7" id="KW-0723">Serine/threonine-protein kinase</keyword>
<dbReference type="InterPro" id="IPR011042">
    <property type="entry name" value="6-blade_b-propeller_TolB-like"/>
</dbReference>
<dbReference type="Gene3D" id="1.10.510.10">
    <property type="entry name" value="Transferase(Phosphotransferase) domain 1"/>
    <property type="match status" value="1"/>
</dbReference>
<dbReference type="InterPro" id="IPR011009">
    <property type="entry name" value="Kinase-like_dom_sf"/>
</dbReference>
<dbReference type="Pfam" id="PF07676">
    <property type="entry name" value="PD40"/>
    <property type="match status" value="3"/>
</dbReference>
<evidence type="ECO:0000259" key="6">
    <source>
        <dbReference type="PROSITE" id="PS50011"/>
    </source>
</evidence>
<evidence type="ECO:0000256" key="5">
    <source>
        <dbReference type="SAM" id="MobiDB-lite"/>
    </source>
</evidence>
<dbReference type="SUPFAM" id="SSF82171">
    <property type="entry name" value="DPP6 N-terminal domain-like"/>
    <property type="match status" value="1"/>
</dbReference>
<dbReference type="SUPFAM" id="SSF69304">
    <property type="entry name" value="Tricorn protease N-terminal domain"/>
    <property type="match status" value="1"/>
</dbReference>
<dbReference type="Pfam" id="PF00069">
    <property type="entry name" value="Pkinase"/>
    <property type="match status" value="1"/>
</dbReference>
<dbReference type="OrthoDB" id="101360at2"/>
<dbReference type="InterPro" id="IPR008271">
    <property type="entry name" value="Ser/Thr_kinase_AS"/>
</dbReference>
<dbReference type="PANTHER" id="PTHR43289:SF30">
    <property type="entry name" value="NON-SPECIFIC SERINE_THREONINE PROTEIN KINASE"/>
    <property type="match status" value="1"/>
</dbReference>
<evidence type="ECO:0000313" key="7">
    <source>
        <dbReference type="EMBL" id="SDF46123.1"/>
    </source>
</evidence>
<keyword evidence="3 7" id="KW-0418">Kinase</keyword>
<dbReference type="InterPro" id="IPR000719">
    <property type="entry name" value="Prot_kinase_dom"/>
</dbReference>
<reference evidence="7 8" key="1">
    <citation type="submission" date="2016-10" db="EMBL/GenBank/DDBJ databases">
        <authorList>
            <person name="de Groot N.N."/>
        </authorList>
    </citation>
    <scope>NUCLEOTIDE SEQUENCE [LARGE SCALE GENOMIC DNA]</scope>
    <source>
        <strain evidence="7 8">GAS232</strain>
    </source>
</reference>
<organism evidence="7 8">
    <name type="scientific">Terriglobus roseus</name>
    <dbReference type="NCBI Taxonomy" id="392734"/>
    <lineage>
        <taxon>Bacteria</taxon>
        <taxon>Pseudomonadati</taxon>
        <taxon>Acidobacteriota</taxon>
        <taxon>Terriglobia</taxon>
        <taxon>Terriglobales</taxon>
        <taxon>Acidobacteriaceae</taxon>
        <taxon>Terriglobus</taxon>
    </lineage>
</organism>
<dbReference type="PANTHER" id="PTHR43289">
    <property type="entry name" value="MITOGEN-ACTIVATED PROTEIN KINASE KINASE KINASE 20-RELATED"/>
    <property type="match status" value="1"/>
</dbReference>
<dbReference type="InterPro" id="IPR011659">
    <property type="entry name" value="WD40"/>
</dbReference>
<evidence type="ECO:0000256" key="3">
    <source>
        <dbReference type="ARBA" id="ARBA00022777"/>
    </source>
</evidence>
<dbReference type="Gene3D" id="2.120.10.30">
    <property type="entry name" value="TolB, C-terminal domain"/>
    <property type="match status" value="4"/>
</dbReference>
<feature type="region of interest" description="Disordered" evidence="5">
    <location>
        <begin position="291"/>
        <end position="311"/>
    </location>
</feature>
<dbReference type="GO" id="GO:0005524">
    <property type="term" value="F:ATP binding"/>
    <property type="evidence" value="ECO:0007669"/>
    <property type="project" value="UniProtKB-KW"/>
</dbReference>
<dbReference type="PROSITE" id="PS50011">
    <property type="entry name" value="PROTEIN_KINASE_DOM"/>
    <property type="match status" value="1"/>
</dbReference>
<dbReference type="EMBL" id="LT629690">
    <property type="protein sequence ID" value="SDF46123.1"/>
    <property type="molecule type" value="Genomic_DNA"/>
</dbReference>
<dbReference type="Proteomes" id="UP000182427">
    <property type="component" value="Chromosome I"/>
</dbReference>
<evidence type="ECO:0000313" key="8">
    <source>
        <dbReference type="Proteomes" id="UP000182427"/>
    </source>
</evidence>
<dbReference type="GO" id="GO:0004674">
    <property type="term" value="F:protein serine/threonine kinase activity"/>
    <property type="evidence" value="ECO:0007669"/>
    <property type="project" value="UniProtKB-KW"/>
</dbReference>
<dbReference type="Gene3D" id="3.30.200.20">
    <property type="entry name" value="Phosphorylase Kinase, domain 1"/>
    <property type="match status" value="1"/>
</dbReference>
<keyword evidence="4" id="KW-0067">ATP-binding</keyword>
<dbReference type="CDD" id="cd14014">
    <property type="entry name" value="STKc_PknB_like"/>
    <property type="match status" value="1"/>
</dbReference>
<evidence type="ECO:0000256" key="1">
    <source>
        <dbReference type="ARBA" id="ARBA00022679"/>
    </source>
</evidence>
<feature type="domain" description="Protein kinase" evidence="6">
    <location>
        <begin position="86"/>
        <end position="353"/>
    </location>
</feature>
<proteinExistence type="predicted"/>
<evidence type="ECO:0000256" key="4">
    <source>
        <dbReference type="ARBA" id="ARBA00022840"/>
    </source>
</evidence>
<protein>
    <submittedName>
        <fullName evidence="7">Serine/threonine protein kinase</fullName>
    </submittedName>
</protein>
<evidence type="ECO:0000256" key="2">
    <source>
        <dbReference type="ARBA" id="ARBA00022741"/>
    </source>
</evidence>
<keyword evidence="8" id="KW-1185">Reference proteome</keyword>
<dbReference type="PROSITE" id="PS00108">
    <property type="entry name" value="PROTEIN_KINASE_ST"/>
    <property type="match status" value="1"/>
</dbReference>
<dbReference type="AlphaFoldDB" id="A0A1G7L9J6"/>
<name>A0A1G7L9J6_9BACT</name>
<dbReference type="RefSeq" id="WP_083345407.1">
    <property type="nucleotide sequence ID" value="NZ_LT629690.1"/>
</dbReference>
<sequence length="953" mass="104885">MNAERWARVKQVFDLAVDAPEAEQRAIVETSCSEDPELVAEVLRLLESDASAGDFLETAAGDLHAYLQPEDRLPRFHQGDVLARRFEIKRFINAGGMGEVYEAWDRELTQEVAVKTILPHIAVHAEVIERFKQEVRLTREISHPNICRVHELFLHDGSEEGPTWFLSMELLLGPTLLEKIRQDGKLSPQLGLLVASQLLSGIEAAHTQGVTHRDFKSGNVILVGLGNGHTRAVITDFGLSIRVPHGEAAVDSVSGMGTPGYMAPEQEEQGRVSPLADQYALGVVLHEMMTGSRPKPTSAGGTARSKAAKQGYPSRWDGVIRRCTQRNPEDRFENIAEVRKALLLPTWRKHPRLLATAAIVLVAAGGALLLRTARTPKVEPCQICDMRQLTPDTDESESPSLSRDGKYLAYSSDQAESGNLDIFVQPLPSGTLRRITHDRSREGDPSISPDGTVVAYRSERNGGGIYVTSVQNPDEATLLVPRGRNPSISPDGQKMLYWTGDPDQSNLSGKLYIMSLAGGTPRQLVSTFLDARFPVWSTDGTSVLFGGCAAHDQSPQGCFDWWTMKIADGVPHPTNAFAKLRAGKLLPSRLNSVNWISDSLIFSASGDSRRSSLLSLALDPNTLEATDQMKWLLNENAADLDPSISSKGDIAFTRTSGALHIWQITHALKGQRHDFEKLTQDADIDGTPFAAEGGRMVVYARGRRRERQILMRDTSTGQESILIQAGTPVLSPIIDETGQWIAYTQMENDGSYAIYDGQRGGTMKRACANCLEPMGWFQHDKAFFFRDEKHRTVNLMNRGDGSQKVILGAPGLSLGDVSWSPENGFLLFIEEKEDRKLMYAVRLNPQTGEAETNWLAIPVGSGTPWHPRWSGDGKTIYYVSNGDGFSCIYGLPFNAKTRAFGAPFDVAHFHKQRASIDNVLPRAFNLSVSGDTIYLNLGEQSSTIQLGKLVNHP</sequence>
<dbReference type="SUPFAM" id="SSF56112">
    <property type="entry name" value="Protein kinase-like (PK-like)"/>
    <property type="match status" value="1"/>
</dbReference>
<accession>A0A1G7L9J6</accession>
<keyword evidence="1" id="KW-0808">Transferase</keyword>